<protein>
    <submittedName>
        <fullName evidence="2">Uncharacterized protein</fullName>
    </submittedName>
</protein>
<accession>A0A0P9CLY6</accession>
<evidence type="ECO:0000256" key="1">
    <source>
        <dbReference type="SAM" id="MobiDB-lite"/>
    </source>
</evidence>
<gene>
    <name evidence="2" type="ORF">AN477_09795</name>
</gene>
<comment type="caution">
    <text evidence="2">The sequence shown here is derived from an EMBL/GenBank/DDBJ whole genome shotgun (WGS) entry which is preliminary data.</text>
</comment>
<proteinExistence type="predicted"/>
<feature type="region of interest" description="Disordered" evidence="1">
    <location>
        <begin position="1"/>
        <end position="21"/>
    </location>
</feature>
<dbReference type="OrthoDB" id="2375278at2"/>
<sequence>MNEFQHEMERVRKSAESEAMTKQAFQHMNQQETDELERTVQLLLDEIARECVRGDENLRVVHPSDGSTGFILHASSADSTEFAVSATCAQNKVTVNVTDGKWEELHGTMGNWGEWTDDKPVYSGPFDEEKIRKNVAKQFLPWYKNLVGAQTQ</sequence>
<dbReference type="Proteomes" id="UP000050482">
    <property type="component" value="Unassembled WGS sequence"/>
</dbReference>
<name>A0A0P9CLY6_9BACL</name>
<dbReference type="AlphaFoldDB" id="A0A0P9CLY6"/>
<evidence type="ECO:0000313" key="2">
    <source>
        <dbReference type="EMBL" id="KPV43995.1"/>
    </source>
</evidence>
<keyword evidence="3" id="KW-1185">Reference proteome</keyword>
<dbReference type="RefSeq" id="WP_054968974.1">
    <property type="nucleotide sequence ID" value="NZ_LJCO01000042.1"/>
</dbReference>
<reference evidence="2 3" key="1">
    <citation type="submission" date="2015-09" db="EMBL/GenBank/DDBJ databases">
        <title>Draft genome sequence of Alicyclobacillus ferrooxydans DSM 22381.</title>
        <authorList>
            <person name="Hemp J."/>
        </authorList>
    </citation>
    <scope>NUCLEOTIDE SEQUENCE [LARGE SCALE GENOMIC DNA]</scope>
    <source>
        <strain evidence="2 3">TC-34</strain>
    </source>
</reference>
<evidence type="ECO:0000313" key="3">
    <source>
        <dbReference type="Proteomes" id="UP000050482"/>
    </source>
</evidence>
<dbReference type="EMBL" id="LJCO01000042">
    <property type="protein sequence ID" value="KPV43995.1"/>
    <property type="molecule type" value="Genomic_DNA"/>
</dbReference>
<feature type="compositionally biased region" description="Basic and acidic residues" evidence="1">
    <location>
        <begin position="1"/>
        <end position="16"/>
    </location>
</feature>
<dbReference type="PATRIC" id="fig|471514.4.peg.539"/>
<organism evidence="2 3">
    <name type="scientific">Alicyclobacillus ferrooxydans</name>
    <dbReference type="NCBI Taxonomy" id="471514"/>
    <lineage>
        <taxon>Bacteria</taxon>
        <taxon>Bacillati</taxon>
        <taxon>Bacillota</taxon>
        <taxon>Bacilli</taxon>
        <taxon>Bacillales</taxon>
        <taxon>Alicyclobacillaceae</taxon>
        <taxon>Alicyclobacillus</taxon>
    </lineage>
</organism>